<feature type="domain" description="Disease resistance R13L4/SHOC-2-like LRR" evidence="4">
    <location>
        <begin position="103"/>
        <end position="179"/>
    </location>
</feature>
<dbReference type="SUPFAM" id="SSF52058">
    <property type="entry name" value="L domain-like"/>
    <property type="match status" value="1"/>
</dbReference>
<organism evidence="5 6">
    <name type="scientific">Capnocytophaga ochracea</name>
    <dbReference type="NCBI Taxonomy" id="1018"/>
    <lineage>
        <taxon>Bacteria</taxon>
        <taxon>Pseudomonadati</taxon>
        <taxon>Bacteroidota</taxon>
        <taxon>Flavobacteriia</taxon>
        <taxon>Flavobacteriales</taxon>
        <taxon>Flavobacteriaceae</taxon>
        <taxon>Capnocytophaga</taxon>
    </lineage>
</organism>
<dbReference type="EMBL" id="UARG01000017">
    <property type="protein sequence ID" value="SQA77078.1"/>
    <property type="molecule type" value="Genomic_DNA"/>
</dbReference>
<name>A0A2X2R7L6_CAPOC</name>
<evidence type="ECO:0000259" key="4">
    <source>
        <dbReference type="Pfam" id="PF23598"/>
    </source>
</evidence>
<keyword evidence="1" id="KW-0433">Leucine-rich repeat</keyword>
<evidence type="ECO:0000313" key="5">
    <source>
        <dbReference type="EMBL" id="SQA77078.1"/>
    </source>
</evidence>
<dbReference type="PANTHER" id="PTHR48051:SF1">
    <property type="entry name" value="RAS SUPPRESSOR PROTEIN 1"/>
    <property type="match status" value="1"/>
</dbReference>
<feature type="signal peptide" evidence="3">
    <location>
        <begin position="1"/>
        <end position="21"/>
    </location>
</feature>
<dbReference type="InterPro" id="IPR050216">
    <property type="entry name" value="LRR_domain-containing"/>
</dbReference>
<dbReference type="InterPro" id="IPR003591">
    <property type="entry name" value="Leu-rich_rpt_typical-subtyp"/>
</dbReference>
<evidence type="ECO:0000256" key="3">
    <source>
        <dbReference type="SAM" id="SignalP"/>
    </source>
</evidence>
<evidence type="ECO:0000256" key="2">
    <source>
        <dbReference type="ARBA" id="ARBA00022737"/>
    </source>
</evidence>
<proteinExistence type="predicted"/>
<dbReference type="PANTHER" id="PTHR48051">
    <property type="match status" value="1"/>
</dbReference>
<dbReference type="AlphaFoldDB" id="A0A2X2R7L6"/>
<dbReference type="Gene3D" id="3.80.10.10">
    <property type="entry name" value="Ribonuclease Inhibitor"/>
    <property type="match status" value="1"/>
</dbReference>
<sequence length="305" mass="34948">MKKIKQLLCVFALAFPFVAVAQSMQIRIATTSGDEESFKSAEELMKTNFAKLKEVRIYSNSSNEVQINEFLLKKLFSEAQQLEVLEIKEVGIASFPELSVENKTLKVLVLRLNNLSKLPENIGSLSVLQTIDIYNPITEVPASLMNLKQLENLKFEGAEFTDFPEQVFALPKLKSLIISQFNTKNKIKVLPDNFDKLPLLEELSLRNATLSEVPASVGRLPKLENVYFNANNLTKLPQALAENPRLTYVNINDNPLDFKQFIKSIEKIQWKGVLYINNRNFTTHQYEEVEKRLPRISVFYTQKEE</sequence>
<dbReference type="InterPro" id="IPR032675">
    <property type="entry name" value="LRR_dom_sf"/>
</dbReference>
<dbReference type="Pfam" id="PF23598">
    <property type="entry name" value="LRR_14"/>
    <property type="match status" value="1"/>
</dbReference>
<keyword evidence="2" id="KW-0677">Repeat</keyword>
<evidence type="ECO:0000313" key="6">
    <source>
        <dbReference type="Proteomes" id="UP000249891"/>
    </source>
</evidence>
<dbReference type="GO" id="GO:0005737">
    <property type="term" value="C:cytoplasm"/>
    <property type="evidence" value="ECO:0007669"/>
    <property type="project" value="TreeGrafter"/>
</dbReference>
<dbReference type="InterPro" id="IPR055414">
    <property type="entry name" value="LRR_R13L4/SHOC2-like"/>
</dbReference>
<dbReference type="RefSeq" id="WP_128090693.1">
    <property type="nucleotide sequence ID" value="NZ_UARG01000017.1"/>
</dbReference>
<keyword evidence="3" id="KW-0732">Signal</keyword>
<accession>A0A2X2R7L6</accession>
<dbReference type="Proteomes" id="UP000249891">
    <property type="component" value="Unassembled WGS sequence"/>
</dbReference>
<feature type="chain" id="PRO_5016126323" evidence="3">
    <location>
        <begin position="22"/>
        <end position="305"/>
    </location>
</feature>
<protein>
    <submittedName>
        <fullName evidence="5">Leucine Rich repeats (2 copies)</fullName>
    </submittedName>
</protein>
<gene>
    <name evidence="5" type="ORF">NCTC11546_00280</name>
</gene>
<evidence type="ECO:0000256" key="1">
    <source>
        <dbReference type="ARBA" id="ARBA00022614"/>
    </source>
</evidence>
<dbReference type="SMART" id="SM00369">
    <property type="entry name" value="LRR_TYP"/>
    <property type="match status" value="4"/>
</dbReference>
<reference evidence="5 6" key="1">
    <citation type="submission" date="2018-06" db="EMBL/GenBank/DDBJ databases">
        <authorList>
            <consortium name="Pathogen Informatics"/>
            <person name="Doyle S."/>
        </authorList>
    </citation>
    <scope>NUCLEOTIDE SEQUENCE [LARGE SCALE GENOMIC DNA]</scope>
    <source>
        <strain evidence="5 6">NCTC11546</strain>
    </source>
</reference>